<protein>
    <recommendedName>
        <fullName evidence="4">NTF2 domain-containing protein</fullName>
    </recommendedName>
</protein>
<evidence type="ECO:0000256" key="1">
    <source>
        <dbReference type="SAM" id="MobiDB-lite"/>
    </source>
</evidence>
<organism evidence="2 3">
    <name type="scientific">Tegillarca granosa</name>
    <name type="common">Malaysian cockle</name>
    <name type="synonym">Anadara granosa</name>
    <dbReference type="NCBI Taxonomy" id="220873"/>
    <lineage>
        <taxon>Eukaryota</taxon>
        <taxon>Metazoa</taxon>
        <taxon>Spiralia</taxon>
        <taxon>Lophotrochozoa</taxon>
        <taxon>Mollusca</taxon>
        <taxon>Bivalvia</taxon>
        <taxon>Autobranchia</taxon>
        <taxon>Pteriomorphia</taxon>
        <taxon>Arcoida</taxon>
        <taxon>Arcoidea</taxon>
        <taxon>Arcidae</taxon>
        <taxon>Tegillarca</taxon>
    </lineage>
</organism>
<proteinExistence type="predicted"/>
<feature type="compositionally biased region" description="Polar residues" evidence="1">
    <location>
        <begin position="254"/>
        <end position="290"/>
    </location>
</feature>
<dbReference type="EMBL" id="JARBDR010000903">
    <property type="protein sequence ID" value="KAJ8304517.1"/>
    <property type="molecule type" value="Genomic_DNA"/>
</dbReference>
<feature type="compositionally biased region" description="Polar residues" evidence="1">
    <location>
        <begin position="229"/>
        <end position="244"/>
    </location>
</feature>
<accession>A0ABQ9EKQ6</accession>
<reference evidence="2 3" key="1">
    <citation type="submission" date="2022-12" db="EMBL/GenBank/DDBJ databases">
        <title>Chromosome-level genome of Tegillarca granosa.</title>
        <authorList>
            <person name="Kim J."/>
        </authorList>
    </citation>
    <scope>NUCLEOTIDE SEQUENCE [LARGE SCALE GENOMIC DNA]</scope>
    <source>
        <strain evidence="2">Teg-2019</strain>
        <tissue evidence="2">Adductor muscle</tissue>
    </source>
</reference>
<feature type="compositionally biased region" description="Basic and acidic residues" evidence="1">
    <location>
        <begin position="152"/>
        <end position="161"/>
    </location>
</feature>
<dbReference type="SUPFAM" id="SSF54427">
    <property type="entry name" value="NTF2-like"/>
    <property type="match status" value="1"/>
</dbReference>
<evidence type="ECO:0008006" key="4">
    <source>
        <dbReference type="Google" id="ProtNLM"/>
    </source>
</evidence>
<dbReference type="InterPro" id="IPR026698">
    <property type="entry name" value="UPF_C3orf38"/>
</dbReference>
<feature type="region of interest" description="Disordered" evidence="1">
    <location>
        <begin position="152"/>
        <end position="290"/>
    </location>
</feature>
<comment type="caution">
    <text evidence="2">The sequence shown here is derived from an EMBL/GenBank/DDBJ whole genome shotgun (WGS) entry which is preliminary data.</text>
</comment>
<dbReference type="InterPro" id="IPR032710">
    <property type="entry name" value="NTF2-like_dom_sf"/>
</dbReference>
<sequence>MQKCRSYGSFPPLFFHFKEESCGTGCYVEAPLKLSFTSIRYYNFVSMNEKERKGCYELLQLLGDAELFSLAETITKKQIKVNTRKDAFKAVVTYSESSLELLKRKKLKRDVLFQYLAIKNIVVPVNADKSTIIQKILTLWEVKDRPTLIKIENDDSFDGKDNSCSSPLNRGQKCETSDQQVQTPPDNAGTSRSQDFSNSPINHQNAQVQTSSLGSANGHPPCVVKEEATSSSTNFESTSQQLPCDNNKELTVAGSGNVSDHPSCSDINSQGQSATASGSHPEQGQGEYSSYENKQKLGENFARWFFKLLNSHNSETSETPDDFGPHHFWDDAKLMVECHTPNFSSDLYSGSDLISERLLAFVKEEHLVFNPNISKEGVFVRSSPHGMMIVLVCGTIHRGNGCLGTYEQMFGLVADPRLNDNWKIKIVKLKLQSEQVTAIPKLTSKSDNEIKALIAV</sequence>
<keyword evidence="3" id="KW-1185">Reference proteome</keyword>
<dbReference type="PANTHER" id="PTHR21084:SF1">
    <property type="entry name" value="DENSE INCISORS"/>
    <property type="match status" value="1"/>
</dbReference>
<gene>
    <name evidence="2" type="ORF">KUTeg_018100</name>
</gene>
<evidence type="ECO:0000313" key="2">
    <source>
        <dbReference type="EMBL" id="KAJ8304517.1"/>
    </source>
</evidence>
<name>A0ABQ9EKQ6_TEGGR</name>
<dbReference type="PANTHER" id="PTHR21084">
    <property type="entry name" value="DENSE INCISORS"/>
    <property type="match status" value="1"/>
</dbReference>
<feature type="compositionally biased region" description="Polar residues" evidence="1">
    <location>
        <begin position="177"/>
        <end position="215"/>
    </location>
</feature>
<dbReference type="Proteomes" id="UP001217089">
    <property type="component" value="Unassembled WGS sequence"/>
</dbReference>
<evidence type="ECO:0000313" key="3">
    <source>
        <dbReference type="Proteomes" id="UP001217089"/>
    </source>
</evidence>
<dbReference type="Pfam" id="PF15008">
    <property type="entry name" value="DUF4518"/>
    <property type="match status" value="2"/>
</dbReference>